<reference evidence="1 2" key="1">
    <citation type="journal article" date="2024" name="Plant Biotechnol. J.">
        <title>Genome and CRISPR/Cas9 system of a widespread forest tree (Populus alba) in the world.</title>
        <authorList>
            <person name="Liu Y.J."/>
            <person name="Jiang P.F."/>
            <person name="Han X.M."/>
            <person name="Li X.Y."/>
            <person name="Wang H.M."/>
            <person name="Wang Y.J."/>
            <person name="Wang X.X."/>
            <person name="Zeng Q.Y."/>
        </authorList>
    </citation>
    <scope>NUCLEOTIDE SEQUENCE [LARGE SCALE GENOMIC DNA]</scope>
    <source>
        <strain evidence="2">cv. PAL-ZL1</strain>
    </source>
</reference>
<accession>A0ACC4CK75</accession>
<sequence length="76" mass="8186">MSTEVAAADPTSTQSLGRKRSKADGTKLSDPISKEVGTVSQPLKRQYLTRSKAAAIPRIRDETQHPYCSVSVAAQL</sequence>
<protein>
    <submittedName>
        <fullName evidence="1">Uncharacterized protein</fullName>
    </submittedName>
</protein>
<organism evidence="1 2">
    <name type="scientific">Populus alba</name>
    <name type="common">White poplar</name>
    <dbReference type="NCBI Taxonomy" id="43335"/>
    <lineage>
        <taxon>Eukaryota</taxon>
        <taxon>Viridiplantae</taxon>
        <taxon>Streptophyta</taxon>
        <taxon>Embryophyta</taxon>
        <taxon>Tracheophyta</taxon>
        <taxon>Spermatophyta</taxon>
        <taxon>Magnoliopsida</taxon>
        <taxon>eudicotyledons</taxon>
        <taxon>Gunneridae</taxon>
        <taxon>Pentapetalae</taxon>
        <taxon>rosids</taxon>
        <taxon>fabids</taxon>
        <taxon>Malpighiales</taxon>
        <taxon>Salicaceae</taxon>
        <taxon>Saliceae</taxon>
        <taxon>Populus</taxon>
    </lineage>
</organism>
<dbReference type="EMBL" id="RCHU02000003">
    <property type="protein sequence ID" value="KAL3598348.1"/>
    <property type="molecule type" value="Genomic_DNA"/>
</dbReference>
<name>A0ACC4CK75_POPAL</name>
<proteinExistence type="predicted"/>
<comment type="caution">
    <text evidence="1">The sequence shown here is derived from an EMBL/GenBank/DDBJ whole genome shotgun (WGS) entry which is preliminary data.</text>
</comment>
<gene>
    <name evidence="1" type="ORF">D5086_006266</name>
</gene>
<evidence type="ECO:0000313" key="1">
    <source>
        <dbReference type="EMBL" id="KAL3598348.1"/>
    </source>
</evidence>
<keyword evidence="2" id="KW-1185">Reference proteome</keyword>
<dbReference type="Proteomes" id="UP000309997">
    <property type="component" value="Unassembled WGS sequence"/>
</dbReference>
<evidence type="ECO:0000313" key="2">
    <source>
        <dbReference type="Proteomes" id="UP000309997"/>
    </source>
</evidence>